<evidence type="ECO:0000256" key="12">
    <source>
        <dbReference type="ARBA" id="ARBA00049893"/>
    </source>
</evidence>
<dbReference type="NCBIfam" id="NF007998">
    <property type="entry name" value="PRK10723.1"/>
    <property type="match status" value="1"/>
</dbReference>
<dbReference type="GO" id="GO:0005507">
    <property type="term" value="F:copper ion binding"/>
    <property type="evidence" value="ECO:0007669"/>
    <property type="project" value="TreeGrafter"/>
</dbReference>
<dbReference type="GO" id="GO:0017061">
    <property type="term" value="F:S-methyl-5-thioadenosine phosphorylase activity"/>
    <property type="evidence" value="ECO:0007669"/>
    <property type="project" value="UniProtKB-EC"/>
</dbReference>
<gene>
    <name evidence="14" type="ORF">B1H58_11815</name>
</gene>
<dbReference type="InterPro" id="IPR003730">
    <property type="entry name" value="Cu_polyphenol_OxRdtase"/>
</dbReference>
<dbReference type="EMBL" id="CP019706">
    <property type="protein sequence ID" value="ARJ42646.1"/>
    <property type="molecule type" value="Genomic_DNA"/>
</dbReference>
<accession>A0A1W6B6C0</accession>
<evidence type="ECO:0000256" key="2">
    <source>
        <dbReference type="ARBA" id="ARBA00001947"/>
    </source>
</evidence>
<evidence type="ECO:0000313" key="14">
    <source>
        <dbReference type="EMBL" id="ARJ42646.1"/>
    </source>
</evidence>
<proteinExistence type="inferred from homology"/>
<sequence length="243" mass="26143">MNDLIVPDWPAPATVRACSTTRAGGVSVAPWDSLNLGDHVGDQPAAVQANRQRLVDMADLPAMPWWLEQVHGTEVVRLDGRQPATRRADAVWSNQAGTVCAVMTADCLPVLFCSFDGKEVAAAHAGWRGLCAGVLENTLRQFSAPPEEIHVWMGPAIGPEAFEVGPEVRAAFMAHDPAAAGAFRAAGDKFYADLWQLARQRLAAQGVASVSGGGRCTWHDSAHFFSWRRSGTTGRMASLIWLI</sequence>
<name>A0A1W6B6C0_9GAMM</name>
<dbReference type="STRING" id="1891675.B1H58_11815"/>
<dbReference type="RefSeq" id="WP_085070505.1">
    <property type="nucleotide sequence ID" value="NZ_CP019706.1"/>
</dbReference>
<keyword evidence="15" id="KW-1185">Reference proteome</keyword>
<keyword evidence="5" id="KW-0479">Metal-binding</keyword>
<dbReference type="Pfam" id="PF02578">
    <property type="entry name" value="Cu-oxidase_4"/>
    <property type="match status" value="1"/>
</dbReference>
<keyword evidence="6" id="KW-0378">Hydrolase</keyword>
<evidence type="ECO:0000256" key="5">
    <source>
        <dbReference type="ARBA" id="ARBA00022723"/>
    </source>
</evidence>
<dbReference type="OrthoDB" id="4279at2"/>
<reference evidence="14 15" key="1">
    <citation type="submission" date="2017-02" db="EMBL/GenBank/DDBJ databases">
        <title>Complete genome sequence of the drought resistance-promoting endophyte Pantoea alhagi LTYR-11Z.</title>
        <authorList>
            <person name="Zhang L."/>
        </authorList>
    </citation>
    <scope>NUCLEOTIDE SEQUENCE [LARGE SCALE GENOMIC DNA]</scope>
    <source>
        <strain evidence="14 15">LTYR-11Z</strain>
    </source>
</reference>
<comment type="catalytic activity">
    <reaction evidence="11">
        <text>adenosine + phosphate = alpha-D-ribose 1-phosphate + adenine</text>
        <dbReference type="Rhea" id="RHEA:27642"/>
        <dbReference type="ChEBI" id="CHEBI:16335"/>
        <dbReference type="ChEBI" id="CHEBI:16708"/>
        <dbReference type="ChEBI" id="CHEBI:43474"/>
        <dbReference type="ChEBI" id="CHEBI:57720"/>
        <dbReference type="EC" id="2.4.2.1"/>
    </reaction>
    <physiologicalReaction direction="left-to-right" evidence="11">
        <dbReference type="Rhea" id="RHEA:27643"/>
    </physiologicalReaction>
</comment>
<keyword evidence="8" id="KW-0560">Oxidoreductase</keyword>
<dbReference type="GO" id="GO:0016787">
    <property type="term" value="F:hydrolase activity"/>
    <property type="evidence" value="ECO:0007669"/>
    <property type="project" value="UniProtKB-KW"/>
</dbReference>
<dbReference type="AlphaFoldDB" id="A0A1W6B6C0"/>
<organism evidence="14 15">
    <name type="scientific">Pantoea alhagi</name>
    <dbReference type="NCBI Taxonomy" id="1891675"/>
    <lineage>
        <taxon>Bacteria</taxon>
        <taxon>Pseudomonadati</taxon>
        <taxon>Pseudomonadota</taxon>
        <taxon>Gammaproteobacteria</taxon>
        <taxon>Enterobacterales</taxon>
        <taxon>Erwiniaceae</taxon>
        <taxon>Pantoea</taxon>
    </lineage>
</organism>
<comment type="catalytic activity">
    <reaction evidence="1">
        <text>inosine + phosphate = alpha-D-ribose 1-phosphate + hypoxanthine</text>
        <dbReference type="Rhea" id="RHEA:27646"/>
        <dbReference type="ChEBI" id="CHEBI:17368"/>
        <dbReference type="ChEBI" id="CHEBI:17596"/>
        <dbReference type="ChEBI" id="CHEBI:43474"/>
        <dbReference type="ChEBI" id="CHEBI:57720"/>
        <dbReference type="EC" id="2.4.2.1"/>
    </reaction>
    <physiologicalReaction direction="left-to-right" evidence="1">
        <dbReference type="Rhea" id="RHEA:27647"/>
    </physiologicalReaction>
</comment>
<dbReference type="PANTHER" id="PTHR30616">
    <property type="entry name" value="UNCHARACTERIZED PROTEIN YFIH"/>
    <property type="match status" value="1"/>
</dbReference>
<dbReference type="GO" id="GO:0016491">
    <property type="term" value="F:oxidoreductase activity"/>
    <property type="evidence" value="ECO:0007669"/>
    <property type="project" value="UniProtKB-KW"/>
</dbReference>
<comment type="similarity">
    <text evidence="3 13">Belongs to the purine nucleoside phosphorylase YfiH/LACC1 family.</text>
</comment>
<evidence type="ECO:0000256" key="8">
    <source>
        <dbReference type="ARBA" id="ARBA00023002"/>
    </source>
</evidence>
<dbReference type="KEGG" id="palh:B1H58_11815"/>
<evidence type="ECO:0000256" key="10">
    <source>
        <dbReference type="ARBA" id="ARBA00047989"/>
    </source>
</evidence>
<comment type="catalytic activity">
    <reaction evidence="12">
        <text>S-methyl-5'-thioadenosine + phosphate = 5-(methylsulfanyl)-alpha-D-ribose 1-phosphate + adenine</text>
        <dbReference type="Rhea" id="RHEA:11852"/>
        <dbReference type="ChEBI" id="CHEBI:16708"/>
        <dbReference type="ChEBI" id="CHEBI:17509"/>
        <dbReference type="ChEBI" id="CHEBI:43474"/>
        <dbReference type="ChEBI" id="CHEBI:58533"/>
        <dbReference type="EC" id="2.4.2.28"/>
    </reaction>
    <physiologicalReaction direction="left-to-right" evidence="12">
        <dbReference type="Rhea" id="RHEA:11853"/>
    </physiologicalReaction>
</comment>
<evidence type="ECO:0000313" key="15">
    <source>
        <dbReference type="Proteomes" id="UP000192900"/>
    </source>
</evidence>
<evidence type="ECO:0000256" key="6">
    <source>
        <dbReference type="ARBA" id="ARBA00022801"/>
    </source>
</evidence>
<dbReference type="Proteomes" id="UP000192900">
    <property type="component" value="Chromosome"/>
</dbReference>
<evidence type="ECO:0000256" key="3">
    <source>
        <dbReference type="ARBA" id="ARBA00007353"/>
    </source>
</evidence>
<dbReference type="SUPFAM" id="SSF64438">
    <property type="entry name" value="CNF1/YfiH-like putative cysteine hydrolases"/>
    <property type="match status" value="1"/>
</dbReference>
<protein>
    <recommendedName>
        <fullName evidence="13">Purine nucleoside phosphorylase</fullName>
    </recommendedName>
</protein>
<dbReference type="NCBIfam" id="TIGR00726">
    <property type="entry name" value="peptidoglycan editing factor PgeF"/>
    <property type="match status" value="1"/>
</dbReference>
<keyword evidence="4" id="KW-0808">Transferase</keyword>
<evidence type="ECO:0000256" key="7">
    <source>
        <dbReference type="ARBA" id="ARBA00022833"/>
    </source>
</evidence>
<dbReference type="InterPro" id="IPR038371">
    <property type="entry name" value="Cu_polyphenol_OxRdtase_sf"/>
</dbReference>
<comment type="cofactor">
    <cofactor evidence="2">
        <name>Zn(2+)</name>
        <dbReference type="ChEBI" id="CHEBI:29105"/>
    </cofactor>
</comment>
<keyword evidence="9" id="KW-0186">Copper</keyword>
<evidence type="ECO:0000256" key="1">
    <source>
        <dbReference type="ARBA" id="ARBA00000553"/>
    </source>
</evidence>
<dbReference type="FunFam" id="3.60.140.10:FF:000001">
    <property type="entry name" value="Polyphenol oxidase"/>
    <property type="match status" value="1"/>
</dbReference>
<dbReference type="InterPro" id="IPR011324">
    <property type="entry name" value="Cytotoxic_necrot_fac-like_cat"/>
</dbReference>
<evidence type="ECO:0000256" key="13">
    <source>
        <dbReference type="RuleBase" id="RU361274"/>
    </source>
</evidence>
<evidence type="ECO:0000256" key="11">
    <source>
        <dbReference type="ARBA" id="ARBA00048968"/>
    </source>
</evidence>
<dbReference type="Gene3D" id="3.60.140.10">
    <property type="entry name" value="CNF1/YfiH-like putative cysteine hydrolases"/>
    <property type="match status" value="1"/>
</dbReference>
<dbReference type="CDD" id="cd16833">
    <property type="entry name" value="YfiH"/>
    <property type="match status" value="1"/>
</dbReference>
<dbReference type="PANTHER" id="PTHR30616:SF2">
    <property type="entry name" value="PURINE NUCLEOSIDE PHOSPHORYLASE LACC1"/>
    <property type="match status" value="1"/>
</dbReference>
<keyword evidence="7" id="KW-0862">Zinc</keyword>
<evidence type="ECO:0000256" key="9">
    <source>
        <dbReference type="ARBA" id="ARBA00023008"/>
    </source>
</evidence>
<evidence type="ECO:0000256" key="4">
    <source>
        <dbReference type="ARBA" id="ARBA00022679"/>
    </source>
</evidence>
<comment type="catalytic activity">
    <reaction evidence="10">
        <text>adenosine + H2O + H(+) = inosine + NH4(+)</text>
        <dbReference type="Rhea" id="RHEA:24408"/>
        <dbReference type="ChEBI" id="CHEBI:15377"/>
        <dbReference type="ChEBI" id="CHEBI:15378"/>
        <dbReference type="ChEBI" id="CHEBI:16335"/>
        <dbReference type="ChEBI" id="CHEBI:17596"/>
        <dbReference type="ChEBI" id="CHEBI:28938"/>
        <dbReference type="EC" id="3.5.4.4"/>
    </reaction>
    <physiologicalReaction direction="left-to-right" evidence="10">
        <dbReference type="Rhea" id="RHEA:24409"/>
    </physiologicalReaction>
</comment>